<name>A0AAV2IKV1_LYMST</name>
<dbReference type="EMBL" id="CAXITT010001064">
    <property type="protein sequence ID" value="CAL1547772.1"/>
    <property type="molecule type" value="Genomic_DNA"/>
</dbReference>
<keyword evidence="2" id="KW-1185">Reference proteome</keyword>
<dbReference type="Proteomes" id="UP001497497">
    <property type="component" value="Unassembled WGS sequence"/>
</dbReference>
<evidence type="ECO:0000313" key="2">
    <source>
        <dbReference type="Proteomes" id="UP001497497"/>
    </source>
</evidence>
<evidence type="ECO:0008006" key="3">
    <source>
        <dbReference type="Google" id="ProtNLM"/>
    </source>
</evidence>
<proteinExistence type="predicted"/>
<reference evidence="1 2" key="1">
    <citation type="submission" date="2024-04" db="EMBL/GenBank/DDBJ databases">
        <authorList>
            <consortium name="Genoscope - CEA"/>
            <person name="William W."/>
        </authorList>
    </citation>
    <scope>NUCLEOTIDE SEQUENCE [LARGE SCALE GENOMIC DNA]</scope>
</reference>
<sequence length="155" mass="17778">MFVTCLSMARMFVRDSCCVRMSRTTFCFLLFLFMGLSFADWASEGDQHLFLCVGNVQREIPILWKLRRSNGAETKLMFCTSESCDPETDGIPYEANITRNGEIFHSLLLIKNVTLNLHKSQWICFVDSNTGSSYVTNINTTFNLFVFGKYNFVLS</sequence>
<accession>A0AAV2IKV1</accession>
<organism evidence="1 2">
    <name type="scientific">Lymnaea stagnalis</name>
    <name type="common">Great pond snail</name>
    <name type="synonym">Helix stagnalis</name>
    <dbReference type="NCBI Taxonomy" id="6523"/>
    <lineage>
        <taxon>Eukaryota</taxon>
        <taxon>Metazoa</taxon>
        <taxon>Spiralia</taxon>
        <taxon>Lophotrochozoa</taxon>
        <taxon>Mollusca</taxon>
        <taxon>Gastropoda</taxon>
        <taxon>Heterobranchia</taxon>
        <taxon>Euthyneura</taxon>
        <taxon>Panpulmonata</taxon>
        <taxon>Hygrophila</taxon>
        <taxon>Lymnaeoidea</taxon>
        <taxon>Lymnaeidae</taxon>
        <taxon>Lymnaea</taxon>
    </lineage>
</organism>
<comment type="caution">
    <text evidence="1">The sequence shown here is derived from an EMBL/GenBank/DDBJ whole genome shotgun (WGS) entry which is preliminary data.</text>
</comment>
<protein>
    <recommendedName>
        <fullName evidence="3">Immunoglobulin subtype domain-containing protein</fullName>
    </recommendedName>
</protein>
<gene>
    <name evidence="1" type="ORF">GSLYS_00021089001</name>
</gene>
<evidence type="ECO:0000313" key="1">
    <source>
        <dbReference type="EMBL" id="CAL1547772.1"/>
    </source>
</evidence>
<dbReference type="AlphaFoldDB" id="A0AAV2IKV1"/>